<dbReference type="InterPro" id="IPR008693">
    <property type="entry name" value="MmpS"/>
</dbReference>
<sequence length="142" mass="15390">MIDVIRRIWIPIMMVLVAGVGAVTVTRLHSVFGSHQHMPDTGNLDPIIAFNPKHVLYEVFGPPGTIASINYLDADAQPQEVVDVAIPWSFPIVTTMTAVVANVVARGNSETLGCRITVNGVVRDERVVNAYRAHTSCLVKSA</sequence>
<name>A0A7I7MVB5_9MYCO</name>
<dbReference type="Proteomes" id="UP000467236">
    <property type="component" value="Chromosome"/>
</dbReference>
<keyword evidence="8" id="KW-1185">Reference proteome</keyword>
<evidence type="ECO:0000256" key="2">
    <source>
        <dbReference type="ARBA" id="ARBA00007531"/>
    </source>
</evidence>
<dbReference type="OrthoDB" id="4725084at2"/>
<keyword evidence="4" id="KW-0812">Transmembrane</keyword>
<keyword evidence="5" id="KW-1133">Transmembrane helix</keyword>
<gene>
    <name evidence="7" type="primary">mmpS1</name>
    <name evidence="7" type="ORF">MSHI_30550</name>
</gene>
<evidence type="ECO:0000256" key="5">
    <source>
        <dbReference type="ARBA" id="ARBA00022989"/>
    </source>
</evidence>
<reference evidence="7 8" key="1">
    <citation type="journal article" date="2019" name="Emerg. Microbes Infect.">
        <title>Comprehensive subspecies identification of 175 nontuberculous mycobacteria species based on 7547 genomic profiles.</title>
        <authorList>
            <person name="Matsumoto Y."/>
            <person name="Kinjo T."/>
            <person name="Motooka D."/>
            <person name="Nabeya D."/>
            <person name="Jung N."/>
            <person name="Uechi K."/>
            <person name="Horii T."/>
            <person name="Iida T."/>
            <person name="Fujita J."/>
            <person name="Nakamura S."/>
        </authorList>
    </citation>
    <scope>NUCLEOTIDE SEQUENCE [LARGE SCALE GENOMIC DNA]</scope>
    <source>
        <strain evidence="7 8">JCM 14233</strain>
    </source>
</reference>
<comment type="subcellular location">
    <subcellularLocation>
        <location evidence="1">Cell membrane</location>
    </subcellularLocation>
</comment>
<dbReference type="AlphaFoldDB" id="A0A7I7MVB5"/>
<dbReference type="EMBL" id="AP022575">
    <property type="protein sequence ID" value="BBX75149.1"/>
    <property type="molecule type" value="Genomic_DNA"/>
</dbReference>
<dbReference type="InterPro" id="IPR038468">
    <property type="entry name" value="MmpS_C"/>
</dbReference>
<dbReference type="GO" id="GO:0005886">
    <property type="term" value="C:plasma membrane"/>
    <property type="evidence" value="ECO:0007669"/>
    <property type="project" value="UniProtKB-SubCell"/>
</dbReference>
<evidence type="ECO:0000313" key="8">
    <source>
        <dbReference type="Proteomes" id="UP000467236"/>
    </source>
</evidence>
<keyword evidence="3" id="KW-1003">Cell membrane</keyword>
<evidence type="ECO:0000256" key="1">
    <source>
        <dbReference type="ARBA" id="ARBA00004236"/>
    </source>
</evidence>
<accession>A0A7I7MVB5</accession>
<evidence type="ECO:0000256" key="6">
    <source>
        <dbReference type="ARBA" id="ARBA00023136"/>
    </source>
</evidence>
<protein>
    <submittedName>
        <fullName evidence="7">Putative transport accessory protein MmpS1</fullName>
    </submittedName>
</protein>
<dbReference type="Gene3D" id="2.60.40.2880">
    <property type="entry name" value="MmpS1-5, C-terminal soluble domain"/>
    <property type="match status" value="1"/>
</dbReference>
<evidence type="ECO:0000256" key="4">
    <source>
        <dbReference type="ARBA" id="ARBA00022692"/>
    </source>
</evidence>
<keyword evidence="6" id="KW-0472">Membrane</keyword>
<evidence type="ECO:0000313" key="7">
    <source>
        <dbReference type="EMBL" id="BBX75149.1"/>
    </source>
</evidence>
<dbReference type="Pfam" id="PF05423">
    <property type="entry name" value="Mycobact_memb"/>
    <property type="match status" value="1"/>
</dbReference>
<dbReference type="RefSeq" id="WP_083052174.1">
    <property type="nucleotide sequence ID" value="NZ_AP022575.1"/>
</dbReference>
<comment type="similarity">
    <text evidence="2">Belongs to the MmpS family.</text>
</comment>
<evidence type="ECO:0000256" key="3">
    <source>
        <dbReference type="ARBA" id="ARBA00022475"/>
    </source>
</evidence>
<dbReference type="KEGG" id="mshj:MSHI_30550"/>
<organism evidence="7 8">
    <name type="scientific">Mycobacterium shinjukuense</name>
    <dbReference type="NCBI Taxonomy" id="398694"/>
    <lineage>
        <taxon>Bacteria</taxon>
        <taxon>Bacillati</taxon>
        <taxon>Actinomycetota</taxon>
        <taxon>Actinomycetes</taxon>
        <taxon>Mycobacteriales</taxon>
        <taxon>Mycobacteriaceae</taxon>
        <taxon>Mycobacterium</taxon>
    </lineage>
</organism>
<proteinExistence type="inferred from homology"/>